<keyword evidence="2" id="KW-1185">Reference proteome</keyword>
<proteinExistence type="predicted"/>
<protein>
    <submittedName>
        <fullName evidence="1">Uncharacterized protein</fullName>
    </submittedName>
</protein>
<dbReference type="EMBL" id="JAYLVJ010000058">
    <property type="protein sequence ID" value="MEO1758630.1"/>
    <property type="molecule type" value="Genomic_DNA"/>
</dbReference>
<gene>
    <name evidence="1" type="ORF">VOI32_32455</name>
</gene>
<evidence type="ECO:0000313" key="2">
    <source>
        <dbReference type="Proteomes" id="UP001462961"/>
    </source>
</evidence>
<sequence>MEDRSGGSVVKDTMEAKYQIARLVVSERGLASIEEKINRGLE</sequence>
<organism evidence="1 2">
    <name type="scientific">Paraburkholderia caribensis</name>
    <dbReference type="NCBI Taxonomy" id="75105"/>
    <lineage>
        <taxon>Bacteria</taxon>
        <taxon>Pseudomonadati</taxon>
        <taxon>Pseudomonadota</taxon>
        <taxon>Betaproteobacteria</taxon>
        <taxon>Burkholderiales</taxon>
        <taxon>Burkholderiaceae</taxon>
        <taxon>Paraburkholderia</taxon>
    </lineage>
</organism>
<accession>A0ABV0E998</accession>
<reference evidence="1 2" key="1">
    <citation type="submission" date="2024-01" db="EMBL/GenBank/DDBJ databases">
        <title>The diversity of rhizobia nodulating Mimosa spp. in eleven states of Brazil covering several biomes is determined by host plant, location, and edaphic factors.</title>
        <authorList>
            <person name="Rouws L."/>
            <person name="Barauna A."/>
            <person name="Beukes C."/>
            <person name="De Faria S.M."/>
            <person name="Gross E."/>
            <person name="Dos Reis Junior F.B."/>
            <person name="Simon M."/>
            <person name="Maluk M."/>
            <person name="Odee D.W."/>
            <person name="Kenicer G."/>
            <person name="Young J.P.W."/>
            <person name="Reis V.M."/>
            <person name="Zilli J."/>
            <person name="James E.K."/>
        </authorList>
    </citation>
    <scope>NUCLEOTIDE SEQUENCE [LARGE SCALE GENOMIC DNA]</scope>
    <source>
        <strain evidence="1 2">JHI1651</strain>
    </source>
</reference>
<dbReference type="RefSeq" id="WP_257841640.1">
    <property type="nucleotide sequence ID" value="NZ_CP015959.1"/>
</dbReference>
<comment type="caution">
    <text evidence="1">The sequence shown here is derived from an EMBL/GenBank/DDBJ whole genome shotgun (WGS) entry which is preliminary data.</text>
</comment>
<dbReference type="Proteomes" id="UP001462961">
    <property type="component" value="Unassembled WGS sequence"/>
</dbReference>
<evidence type="ECO:0000313" key="1">
    <source>
        <dbReference type="EMBL" id="MEO1758630.1"/>
    </source>
</evidence>
<name>A0ABV0E998_9BURK</name>